<feature type="transmembrane region" description="Helical" evidence="7">
    <location>
        <begin position="159"/>
        <end position="192"/>
    </location>
</feature>
<dbReference type="GO" id="GO:0008324">
    <property type="term" value="F:monoatomic cation transmembrane transporter activity"/>
    <property type="evidence" value="ECO:0007669"/>
    <property type="project" value="InterPro"/>
</dbReference>
<keyword evidence="5 7" id="KW-1133">Transmembrane helix</keyword>
<feature type="transmembrane region" description="Helical" evidence="7">
    <location>
        <begin position="82"/>
        <end position="103"/>
    </location>
</feature>
<protein>
    <submittedName>
        <fullName evidence="10">Cation transporter</fullName>
    </submittedName>
</protein>
<gene>
    <name evidence="10" type="ORF">D3873_10055</name>
</gene>
<evidence type="ECO:0000256" key="4">
    <source>
        <dbReference type="ARBA" id="ARBA00022692"/>
    </source>
</evidence>
<evidence type="ECO:0000256" key="3">
    <source>
        <dbReference type="ARBA" id="ARBA00022448"/>
    </source>
</evidence>
<dbReference type="AlphaFoldDB" id="A0A385YTI7"/>
<keyword evidence="6 7" id="KW-0472">Membrane</keyword>
<evidence type="ECO:0000313" key="10">
    <source>
        <dbReference type="EMBL" id="AYC30195.1"/>
    </source>
</evidence>
<reference evidence="11" key="1">
    <citation type="submission" date="2018-09" db="EMBL/GenBank/DDBJ databases">
        <authorList>
            <person name="Zhu H."/>
        </authorList>
    </citation>
    <scope>NUCLEOTIDE SEQUENCE [LARGE SCALE GENOMIC DNA]</scope>
    <source>
        <strain evidence="11">K2R23-3</strain>
    </source>
</reference>
<dbReference type="SUPFAM" id="SSF160240">
    <property type="entry name" value="Cation efflux protein cytoplasmic domain-like"/>
    <property type="match status" value="1"/>
</dbReference>
<evidence type="ECO:0000256" key="7">
    <source>
        <dbReference type="SAM" id="Phobius"/>
    </source>
</evidence>
<dbReference type="Proteomes" id="UP000265725">
    <property type="component" value="Chromosome"/>
</dbReference>
<feature type="transmembrane region" description="Helical" evidence="7">
    <location>
        <begin position="40"/>
        <end position="61"/>
    </location>
</feature>
<evidence type="ECO:0000313" key="11">
    <source>
        <dbReference type="Proteomes" id="UP000265725"/>
    </source>
</evidence>
<dbReference type="SUPFAM" id="SSF161111">
    <property type="entry name" value="Cation efflux protein transmembrane domain-like"/>
    <property type="match status" value="1"/>
</dbReference>
<keyword evidence="3" id="KW-0813">Transport</keyword>
<feature type="transmembrane region" description="Helical" evidence="7">
    <location>
        <begin position="12"/>
        <end position="34"/>
    </location>
</feature>
<feature type="transmembrane region" description="Helical" evidence="7">
    <location>
        <begin position="115"/>
        <end position="133"/>
    </location>
</feature>
<dbReference type="InterPro" id="IPR027469">
    <property type="entry name" value="Cation_efflux_TMD_sf"/>
</dbReference>
<evidence type="ECO:0000259" key="8">
    <source>
        <dbReference type="Pfam" id="PF01545"/>
    </source>
</evidence>
<dbReference type="RefSeq" id="WP_119883912.1">
    <property type="nucleotide sequence ID" value="NZ_CP032418.1"/>
</dbReference>
<dbReference type="Pfam" id="PF01545">
    <property type="entry name" value="Cation_efflux"/>
    <property type="match status" value="1"/>
</dbReference>
<evidence type="ECO:0000256" key="5">
    <source>
        <dbReference type="ARBA" id="ARBA00022989"/>
    </source>
</evidence>
<evidence type="ECO:0000259" key="9">
    <source>
        <dbReference type="Pfam" id="PF16916"/>
    </source>
</evidence>
<dbReference type="InterPro" id="IPR002524">
    <property type="entry name" value="Cation_efflux"/>
</dbReference>
<proteinExistence type="inferred from homology"/>
<dbReference type="OrthoDB" id="9806522at2"/>
<dbReference type="PANTHER" id="PTHR43840">
    <property type="entry name" value="MITOCHONDRIAL METAL TRANSPORTER 1-RELATED"/>
    <property type="match status" value="1"/>
</dbReference>
<dbReference type="Gene3D" id="3.30.70.1350">
    <property type="entry name" value="Cation efflux protein, cytoplasmic domain"/>
    <property type="match status" value="1"/>
</dbReference>
<dbReference type="InterPro" id="IPR050291">
    <property type="entry name" value="CDF_Transporter"/>
</dbReference>
<evidence type="ECO:0000256" key="2">
    <source>
        <dbReference type="ARBA" id="ARBA00008114"/>
    </source>
</evidence>
<dbReference type="NCBIfam" id="TIGR01297">
    <property type="entry name" value="CDF"/>
    <property type="match status" value="1"/>
</dbReference>
<dbReference type="InterPro" id="IPR027470">
    <property type="entry name" value="Cation_efflux_CTD"/>
</dbReference>
<dbReference type="Gene3D" id="1.20.1510.10">
    <property type="entry name" value="Cation efflux protein transmembrane domain"/>
    <property type="match status" value="1"/>
</dbReference>
<evidence type="ECO:0000256" key="1">
    <source>
        <dbReference type="ARBA" id="ARBA00004141"/>
    </source>
</evidence>
<comment type="similarity">
    <text evidence="2">Belongs to the cation diffusion facilitator (CDF) transporter (TC 2.A.4) family.</text>
</comment>
<keyword evidence="4 7" id="KW-0812">Transmembrane</keyword>
<dbReference type="PANTHER" id="PTHR43840:SF50">
    <property type="entry name" value="MANGANESE EFFLUX SYSTEM PROTEIN MNES"/>
    <property type="match status" value="1"/>
</dbReference>
<sequence>MELYKQLREGEKGAWVSIFTYLILSSIKLTIGYVGNSEALLADGLNNATDIIASIAVLVGLRISQKPPDQNHHYGHLRAETVASLVASFIMLAVGIQVIIQSVQGMFHSTHQEPSLLTATVAFGSAIVMYIVYRYNLALSKKVKSTAVKAAAYDNRSDALVSIGTTIGILAAIFGYSIIDTITALLVGLLIIKTAFDIFVESVHTLTDGFDEEEVETLSVLTTKVKGVLALKDFKGRTHGNMMFVDLTVLVAPELTVVESHRITEDIERKIHHLKPLCVVHVHIEPYKEPPVVELE</sequence>
<feature type="domain" description="Cation efflux protein transmembrane" evidence="8">
    <location>
        <begin position="15"/>
        <end position="206"/>
    </location>
</feature>
<accession>A0A385YTI7</accession>
<feature type="domain" description="Cation efflux protein cytoplasmic" evidence="9">
    <location>
        <begin position="211"/>
        <end position="287"/>
    </location>
</feature>
<name>A0A385YTI7_9BACL</name>
<dbReference type="KEGG" id="paek:D3873_10055"/>
<organism evidence="10 11">
    <name type="scientific">Paenisporosarcina cavernae</name>
    <dbReference type="NCBI Taxonomy" id="2320858"/>
    <lineage>
        <taxon>Bacteria</taxon>
        <taxon>Bacillati</taxon>
        <taxon>Bacillota</taxon>
        <taxon>Bacilli</taxon>
        <taxon>Bacillales</taxon>
        <taxon>Caryophanaceae</taxon>
        <taxon>Paenisporosarcina</taxon>
    </lineage>
</organism>
<dbReference type="FunFam" id="1.20.1510.10:FF:000006">
    <property type="entry name" value="Divalent cation efflux transporter"/>
    <property type="match status" value="1"/>
</dbReference>
<evidence type="ECO:0000256" key="6">
    <source>
        <dbReference type="ARBA" id="ARBA00023136"/>
    </source>
</evidence>
<dbReference type="Pfam" id="PF16916">
    <property type="entry name" value="ZT_dimer"/>
    <property type="match status" value="1"/>
</dbReference>
<dbReference type="InterPro" id="IPR058533">
    <property type="entry name" value="Cation_efflux_TM"/>
</dbReference>
<comment type="subcellular location">
    <subcellularLocation>
        <location evidence="1">Membrane</location>
        <topology evidence="1">Multi-pass membrane protein</topology>
    </subcellularLocation>
</comment>
<keyword evidence="11" id="KW-1185">Reference proteome</keyword>
<dbReference type="GO" id="GO:0016020">
    <property type="term" value="C:membrane"/>
    <property type="evidence" value="ECO:0007669"/>
    <property type="project" value="UniProtKB-SubCell"/>
</dbReference>
<dbReference type="InterPro" id="IPR036837">
    <property type="entry name" value="Cation_efflux_CTD_sf"/>
</dbReference>
<dbReference type="EMBL" id="CP032418">
    <property type="protein sequence ID" value="AYC30195.1"/>
    <property type="molecule type" value="Genomic_DNA"/>
</dbReference>